<dbReference type="InterPro" id="IPR036412">
    <property type="entry name" value="HAD-like_sf"/>
</dbReference>
<dbReference type="GO" id="GO:0046872">
    <property type="term" value="F:metal ion binding"/>
    <property type="evidence" value="ECO:0007669"/>
    <property type="project" value="UniProtKB-KW"/>
</dbReference>
<keyword evidence="2" id="KW-0479">Metal-binding</keyword>
<dbReference type="Gene3D" id="1.10.150.520">
    <property type="match status" value="1"/>
</dbReference>
<dbReference type="PANTHER" id="PTHR46470:SF2">
    <property type="entry name" value="GLYCERALDEHYDE 3-PHOSPHATE PHOSPHATASE"/>
    <property type="match status" value="1"/>
</dbReference>
<dbReference type="NCBIfam" id="TIGR01662">
    <property type="entry name" value="HAD-SF-IIIA"/>
    <property type="match status" value="1"/>
</dbReference>
<dbReference type="PROSITE" id="PS01228">
    <property type="entry name" value="COF_1"/>
    <property type="match status" value="1"/>
</dbReference>
<dbReference type="SFLD" id="SFLDG01129">
    <property type="entry name" value="C1.5:_HAD__Beta-PGM__Phosphata"/>
    <property type="match status" value="1"/>
</dbReference>
<proteinExistence type="predicted"/>
<reference evidence="5 6" key="1">
    <citation type="submission" date="2020-08" db="EMBL/GenBank/DDBJ databases">
        <title>Genomic Encyclopedia of Type Strains, Phase IV (KMG-IV): sequencing the most valuable type-strain genomes for metagenomic binning, comparative biology and taxonomic classification.</title>
        <authorList>
            <person name="Goeker M."/>
        </authorList>
    </citation>
    <scope>NUCLEOTIDE SEQUENCE [LARGE SCALE GENOMIC DNA]</scope>
    <source>
        <strain evidence="5 6">DSM 11805</strain>
    </source>
</reference>
<dbReference type="InterPro" id="IPR006549">
    <property type="entry name" value="HAD-SF_hydro_IIIA"/>
</dbReference>
<evidence type="ECO:0000256" key="1">
    <source>
        <dbReference type="ARBA" id="ARBA00001946"/>
    </source>
</evidence>
<dbReference type="InterPro" id="IPR023214">
    <property type="entry name" value="HAD_sf"/>
</dbReference>
<dbReference type="NCBIfam" id="TIGR01549">
    <property type="entry name" value="HAD-SF-IA-v1"/>
    <property type="match status" value="1"/>
</dbReference>
<comment type="cofactor">
    <cofactor evidence="1">
        <name>Mg(2+)</name>
        <dbReference type="ChEBI" id="CHEBI:18420"/>
    </cofactor>
</comment>
<dbReference type="Proteomes" id="UP000572212">
    <property type="component" value="Unassembled WGS sequence"/>
</dbReference>
<dbReference type="InterPro" id="IPR051400">
    <property type="entry name" value="HAD-like_hydrolase"/>
</dbReference>
<evidence type="ECO:0000256" key="3">
    <source>
        <dbReference type="ARBA" id="ARBA00022801"/>
    </source>
</evidence>
<sequence>MIRAVIFDLDGTLLNRDASLRSYIDHQYERWLEVLSHIPKETYIARFLELDCHGYVWKDKVYRQLIDEFRINATWEELLSDYMEEFQHHCIPFSDLRQMLEQLKEQSIQLGMITNGKGTFQMNNIKALEIEEFFEVILVSELEGIKKPNPEIFNRALTSLNLSADECIFVGDHPINDIKAAKDVGMIGVWKRTMQWEEVESDYIIDDLMELFPIIKRLNERNIR</sequence>
<dbReference type="Gene3D" id="3.40.50.1000">
    <property type="entry name" value="HAD superfamily/HAD-like"/>
    <property type="match status" value="1"/>
</dbReference>
<dbReference type="PANTHER" id="PTHR46470">
    <property type="entry name" value="N-ACYLNEURAMINATE-9-PHOSPHATASE"/>
    <property type="match status" value="1"/>
</dbReference>
<dbReference type="InterPro" id="IPR006439">
    <property type="entry name" value="HAD-SF_hydro_IA"/>
</dbReference>
<dbReference type="EMBL" id="JACHON010000017">
    <property type="protein sequence ID" value="MBB6513818.1"/>
    <property type="molecule type" value="Genomic_DNA"/>
</dbReference>
<name>A0A841RTF1_9BACI</name>
<dbReference type="GO" id="GO:0016791">
    <property type="term" value="F:phosphatase activity"/>
    <property type="evidence" value="ECO:0007669"/>
    <property type="project" value="TreeGrafter"/>
</dbReference>
<gene>
    <name evidence="5" type="ORF">GGQ92_002637</name>
</gene>
<dbReference type="GO" id="GO:0044281">
    <property type="term" value="P:small molecule metabolic process"/>
    <property type="evidence" value="ECO:0007669"/>
    <property type="project" value="UniProtKB-ARBA"/>
</dbReference>
<evidence type="ECO:0000313" key="6">
    <source>
        <dbReference type="Proteomes" id="UP000572212"/>
    </source>
</evidence>
<dbReference type="InterPro" id="IPR041492">
    <property type="entry name" value="HAD_2"/>
</dbReference>
<dbReference type="SUPFAM" id="SSF56784">
    <property type="entry name" value="HAD-like"/>
    <property type="match status" value="1"/>
</dbReference>
<evidence type="ECO:0000256" key="2">
    <source>
        <dbReference type="ARBA" id="ARBA00022723"/>
    </source>
</evidence>
<protein>
    <submittedName>
        <fullName evidence="5">Putative hydrolase of the HAD superfamily</fullName>
    </submittedName>
</protein>
<accession>A0A841RTF1</accession>
<dbReference type="SFLD" id="SFLDS00003">
    <property type="entry name" value="Haloacid_Dehalogenase"/>
    <property type="match status" value="1"/>
</dbReference>
<dbReference type="AlphaFoldDB" id="A0A841RTF1"/>
<dbReference type="Pfam" id="PF13419">
    <property type="entry name" value="HAD_2"/>
    <property type="match status" value="1"/>
</dbReference>
<keyword evidence="3 5" id="KW-0378">Hydrolase</keyword>
<dbReference type="PRINTS" id="PR00413">
    <property type="entry name" value="HADHALOGNASE"/>
</dbReference>
<comment type="caution">
    <text evidence="5">The sequence shown here is derived from an EMBL/GenBank/DDBJ whole genome shotgun (WGS) entry which is preliminary data.</text>
</comment>
<dbReference type="NCBIfam" id="TIGR01509">
    <property type="entry name" value="HAD-SF-IA-v3"/>
    <property type="match status" value="1"/>
</dbReference>
<dbReference type="RefSeq" id="WP_184249664.1">
    <property type="nucleotide sequence ID" value="NZ_BAAACU010000015.1"/>
</dbReference>
<keyword evidence="4" id="KW-0460">Magnesium</keyword>
<evidence type="ECO:0000313" key="5">
    <source>
        <dbReference type="EMBL" id="MBB6513818.1"/>
    </source>
</evidence>
<evidence type="ECO:0000256" key="4">
    <source>
        <dbReference type="ARBA" id="ARBA00022842"/>
    </source>
</evidence>
<organism evidence="5 6">
    <name type="scientific">Gracilibacillus halotolerans</name>
    <dbReference type="NCBI Taxonomy" id="74386"/>
    <lineage>
        <taxon>Bacteria</taxon>
        <taxon>Bacillati</taxon>
        <taxon>Bacillota</taxon>
        <taxon>Bacilli</taxon>
        <taxon>Bacillales</taxon>
        <taxon>Bacillaceae</taxon>
        <taxon>Gracilibacillus</taxon>
    </lineage>
</organism>
<keyword evidence="6" id="KW-1185">Reference proteome</keyword>